<proteinExistence type="predicted"/>
<dbReference type="AlphaFoldDB" id="A0A1L7XUF4"/>
<keyword evidence="3" id="KW-1185">Reference proteome</keyword>
<organism evidence="2 3">
    <name type="scientific">Phialocephala subalpina</name>
    <dbReference type="NCBI Taxonomy" id="576137"/>
    <lineage>
        <taxon>Eukaryota</taxon>
        <taxon>Fungi</taxon>
        <taxon>Dikarya</taxon>
        <taxon>Ascomycota</taxon>
        <taxon>Pezizomycotina</taxon>
        <taxon>Leotiomycetes</taxon>
        <taxon>Helotiales</taxon>
        <taxon>Mollisiaceae</taxon>
        <taxon>Phialocephala</taxon>
        <taxon>Phialocephala fortinii species complex</taxon>
    </lineage>
</organism>
<name>A0A1L7XUF4_9HELO</name>
<feature type="region of interest" description="Disordered" evidence="1">
    <location>
        <begin position="1"/>
        <end position="56"/>
    </location>
</feature>
<evidence type="ECO:0000313" key="2">
    <source>
        <dbReference type="EMBL" id="CZR68645.1"/>
    </source>
</evidence>
<gene>
    <name evidence="2" type="ORF">PAC_18544</name>
</gene>
<accession>A0A1L7XUF4</accession>
<feature type="region of interest" description="Disordered" evidence="1">
    <location>
        <begin position="309"/>
        <end position="338"/>
    </location>
</feature>
<feature type="compositionally biased region" description="Basic and acidic residues" evidence="1">
    <location>
        <begin position="34"/>
        <end position="49"/>
    </location>
</feature>
<reference evidence="2 3" key="1">
    <citation type="submission" date="2016-03" db="EMBL/GenBank/DDBJ databases">
        <authorList>
            <person name="Ploux O."/>
        </authorList>
    </citation>
    <scope>NUCLEOTIDE SEQUENCE [LARGE SCALE GENOMIC DNA]</scope>
    <source>
        <strain evidence="2 3">UAMH 11012</strain>
    </source>
</reference>
<evidence type="ECO:0000256" key="1">
    <source>
        <dbReference type="SAM" id="MobiDB-lite"/>
    </source>
</evidence>
<sequence length="338" mass="39467">MAVDNANAPDSSSHDIETSAGTIPAAAPSSTEDMNSHDSSHIVNTEHVRGPAQKRMKVTKLSPKYRKWLRDPKRTFPWEKLPYEIRKQTFALVNDDYGSSRFSLPPTSYDHVLQWFWKQNGSKWTRPLDMYRTKMNAEEKKVIRSLELTRPKNDNEFTRAPGQLQRFTNYFSGAVNSRHITFSPCTEFNHPRHPSNMAHWITEKFGVKGRLKTTLDEIFDWGCIPDWEPIQDSDHITPWDYLNDERSPRPVNGSVQVWTWKVPVGQSMDWSQDLGWEWRFTHLISVDEPYGEYDRKKAEKELKAEQRDYWGSMFEDSSSSSEEEEEEEHGKESDLAFV</sequence>
<dbReference type="EMBL" id="FJOG01000058">
    <property type="protein sequence ID" value="CZR68645.1"/>
    <property type="molecule type" value="Genomic_DNA"/>
</dbReference>
<evidence type="ECO:0000313" key="3">
    <source>
        <dbReference type="Proteomes" id="UP000184330"/>
    </source>
</evidence>
<feature type="compositionally biased region" description="Basic and acidic residues" evidence="1">
    <location>
        <begin position="328"/>
        <end position="338"/>
    </location>
</feature>
<protein>
    <submittedName>
        <fullName evidence="2">Uncharacterized protein</fullName>
    </submittedName>
</protein>
<dbReference type="Proteomes" id="UP000184330">
    <property type="component" value="Unassembled WGS sequence"/>
</dbReference>
<dbReference type="OrthoDB" id="3547599at2759"/>